<dbReference type="InterPro" id="IPR013538">
    <property type="entry name" value="ASHA1/2-like_C"/>
</dbReference>
<dbReference type="CDD" id="cd07814">
    <property type="entry name" value="SRPBCC_CalC_Aha1-like"/>
    <property type="match status" value="1"/>
</dbReference>
<gene>
    <name evidence="3" type="ORF">H2O64_14565</name>
</gene>
<dbReference type="SUPFAM" id="SSF55961">
    <property type="entry name" value="Bet v1-like"/>
    <property type="match status" value="1"/>
</dbReference>
<name>A0ABR7QBK3_9FLAO</name>
<evidence type="ECO:0000313" key="4">
    <source>
        <dbReference type="Proteomes" id="UP000619238"/>
    </source>
</evidence>
<evidence type="ECO:0000259" key="2">
    <source>
        <dbReference type="Pfam" id="PF08327"/>
    </source>
</evidence>
<keyword evidence="4" id="KW-1185">Reference proteome</keyword>
<dbReference type="EMBL" id="JACGWS010000009">
    <property type="protein sequence ID" value="MBC8755898.1"/>
    <property type="molecule type" value="Genomic_DNA"/>
</dbReference>
<dbReference type="Proteomes" id="UP000619238">
    <property type="component" value="Unassembled WGS sequence"/>
</dbReference>
<comment type="similarity">
    <text evidence="1">Belongs to the AHA1 family.</text>
</comment>
<proteinExistence type="inferred from homology"/>
<accession>A0ABR7QBK3</accession>
<organism evidence="3 4">
    <name type="scientific">Kordia aestuariivivens</name>
    <dbReference type="NCBI Taxonomy" id="2759037"/>
    <lineage>
        <taxon>Bacteria</taxon>
        <taxon>Pseudomonadati</taxon>
        <taxon>Bacteroidota</taxon>
        <taxon>Flavobacteriia</taxon>
        <taxon>Flavobacteriales</taxon>
        <taxon>Flavobacteriaceae</taxon>
        <taxon>Kordia</taxon>
    </lineage>
</organism>
<evidence type="ECO:0000313" key="3">
    <source>
        <dbReference type="EMBL" id="MBC8755898.1"/>
    </source>
</evidence>
<dbReference type="Pfam" id="PF08327">
    <property type="entry name" value="AHSA1"/>
    <property type="match status" value="1"/>
</dbReference>
<dbReference type="RefSeq" id="WP_187562941.1">
    <property type="nucleotide sequence ID" value="NZ_JACGWS010000009.1"/>
</dbReference>
<dbReference type="InterPro" id="IPR023393">
    <property type="entry name" value="START-like_dom_sf"/>
</dbReference>
<comment type="caution">
    <text evidence="3">The sequence shown here is derived from an EMBL/GenBank/DDBJ whole genome shotgun (WGS) entry which is preliminary data.</text>
</comment>
<protein>
    <submittedName>
        <fullName evidence="3">SRPBCC domain-containing protein</fullName>
    </submittedName>
</protein>
<reference evidence="3 4" key="1">
    <citation type="submission" date="2020-07" db="EMBL/GenBank/DDBJ databases">
        <title>Description of Kordia aestuariivivens sp. nov., isolated from a tidal flat.</title>
        <authorList>
            <person name="Park S."/>
            <person name="Yoon J.-H."/>
        </authorList>
    </citation>
    <scope>NUCLEOTIDE SEQUENCE [LARGE SCALE GENOMIC DNA]</scope>
    <source>
        <strain evidence="3 4">YSTF-M3</strain>
    </source>
</reference>
<feature type="domain" description="Activator of Hsp90 ATPase homologue 1/2-like C-terminal" evidence="2">
    <location>
        <begin position="16"/>
        <end position="139"/>
    </location>
</feature>
<dbReference type="Gene3D" id="3.30.530.20">
    <property type="match status" value="1"/>
</dbReference>
<sequence>MKASEPPIIVSQVFEASAETVWNAITEVEQMQQWFFDNIPDFKAEVGFQTQFNVKAPSRDFLHIWKVTEVVPQQKIVTNWKYENCKGNSFVTFELKPHKDGTQFTVTTKVTEDFSDDIPEFERESCIGGWTYFIKERLYPYLLKTI</sequence>
<evidence type="ECO:0000256" key="1">
    <source>
        <dbReference type="ARBA" id="ARBA00006817"/>
    </source>
</evidence>